<evidence type="ECO:0000256" key="5">
    <source>
        <dbReference type="ARBA" id="ARBA00022741"/>
    </source>
</evidence>
<evidence type="ECO:0000256" key="9">
    <source>
        <dbReference type="ARBA" id="ARBA00023140"/>
    </source>
</evidence>
<organism evidence="15 16">
    <name type="scientific">Odynerus spinipes</name>
    <dbReference type="NCBI Taxonomy" id="1348599"/>
    <lineage>
        <taxon>Eukaryota</taxon>
        <taxon>Metazoa</taxon>
        <taxon>Ecdysozoa</taxon>
        <taxon>Arthropoda</taxon>
        <taxon>Hexapoda</taxon>
        <taxon>Insecta</taxon>
        <taxon>Pterygota</taxon>
        <taxon>Neoptera</taxon>
        <taxon>Endopterygota</taxon>
        <taxon>Hymenoptera</taxon>
        <taxon>Apocrita</taxon>
        <taxon>Aculeata</taxon>
        <taxon>Vespoidea</taxon>
        <taxon>Vespidae</taxon>
        <taxon>Eumeninae</taxon>
        <taxon>Odynerus</taxon>
    </lineage>
</organism>
<protein>
    <recommendedName>
        <fullName evidence="4">Luciferin 4-monooxygenase</fullName>
        <ecNumber evidence="3">1.13.12.7</ecNumber>
    </recommendedName>
</protein>
<comment type="catalytic activity">
    <reaction evidence="12">
        <text>firefly D-luciferin + ATP + O2 = firefly oxyluciferin + hnu + AMP + CO2 + diphosphate</text>
        <dbReference type="Rhea" id="RHEA:10732"/>
        <dbReference type="ChEBI" id="CHEBI:15379"/>
        <dbReference type="ChEBI" id="CHEBI:16526"/>
        <dbReference type="ChEBI" id="CHEBI:16792"/>
        <dbReference type="ChEBI" id="CHEBI:30212"/>
        <dbReference type="ChEBI" id="CHEBI:30616"/>
        <dbReference type="ChEBI" id="CHEBI:33019"/>
        <dbReference type="ChEBI" id="CHEBI:58038"/>
        <dbReference type="ChEBI" id="CHEBI:456215"/>
        <dbReference type="EC" id="1.13.12.7"/>
    </reaction>
</comment>
<evidence type="ECO:0000313" key="16">
    <source>
        <dbReference type="Proteomes" id="UP001258017"/>
    </source>
</evidence>
<proteinExistence type="inferred from homology"/>
<evidence type="ECO:0000256" key="10">
    <source>
        <dbReference type="ARBA" id="ARBA00023223"/>
    </source>
</evidence>
<keyword evidence="5" id="KW-0547">Nucleotide-binding</keyword>
<dbReference type="InterPro" id="IPR042099">
    <property type="entry name" value="ANL_N_sf"/>
</dbReference>
<evidence type="ECO:0000313" key="15">
    <source>
        <dbReference type="EMBL" id="KAK2580331.1"/>
    </source>
</evidence>
<evidence type="ECO:0000256" key="4">
    <source>
        <dbReference type="ARBA" id="ARBA00019043"/>
    </source>
</evidence>
<dbReference type="AlphaFoldDB" id="A0AAD9RIJ3"/>
<name>A0AAD9RIJ3_9HYME</name>
<feature type="domain" description="AMP-dependent synthetase/ligase" evidence="13">
    <location>
        <begin position="76"/>
        <end position="451"/>
    </location>
</feature>
<keyword evidence="11" id="KW-0599">Photoprotein</keyword>
<dbReference type="PROSITE" id="PS00455">
    <property type="entry name" value="AMP_BINDING"/>
    <property type="match status" value="1"/>
</dbReference>
<dbReference type="GO" id="GO:0008218">
    <property type="term" value="P:bioluminescence"/>
    <property type="evidence" value="ECO:0007669"/>
    <property type="project" value="UniProtKB-KW"/>
</dbReference>
<dbReference type="PANTHER" id="PTHR24096">
    <property type="entry name" value="LONG-CHAIN-FATTY-ACID--COA LIGASE"/>
    <property type="match status" value="1"/>
</dbReference>
<dbReference type="Pfam" id="PF13193">
    <property type="entry name" value="AMP-binding_C"/>
    <property type="match status" value="1"/>
</dbReference>
<comment type="caution">
    <text evidence="15">The sequence shown here is derived from an EMBL/GenBank/DDBJ whole genome shotgun (WGS) entry which is preliminary data.</text>
</comment>
<keyword evidence="6" id="KW-0067">ATP-binding</keyword>
<dbReference type="InterPro" id="IPR045851">
    <property type="entry name" value="AMP-bd_C_sf"/>
</dbReference>
<dbReference type="EC" id="1.13.12.7" evidence="3"/>
<dbReference type="Proteomes" id="UP001258017">
    <property type="component" value="Unassembled WGS sequence"/>
</dbReference>
<evidence type="ECO:0000256" key="8">
    <source>
        <dbReference type="ARBA" id="ARBA00023033"/>
    </source>
</evidence>
<evidence type="ECO:0000259" key="14">
    <source>
        <dbReference type="Pfam" id="PF13193"/>
    </source>
</evidence>
<reference evidence="15" key="2">
    <citation type="journal article" date="2023" name="Commun. Biol.">
        <title>Intrasexual cuticular hydrocarbon dimorphism in a wasp sheds light on hydrocarbon biosynthesis genes in Hymenoptera.</title>
        <authorList>
            <person name="Moris V.C."/>
            <person name="Podsiadlowski L."/>
            <person name="Martin S."/>
            <person name="Oeyen J.P."/>
            <person name="Donath A."/>
            <person name="Petersen M."/>
            <person name="Wilbrandt J."/>
            <person name="Misof B."/>
            <person name="Liedtke D."/>
            <person name="Thamm M."/>
            <person name="Scheiner R."/>
            <person name="Schmitt T."/>
            <person name="Niehuis O."/>
        </authorList>
    </citation>
    <scope>NUCLEOTIDE SEQUENCE</scope>
    <source>
        <strain evidence="15">GBR_01_08_01A</strain>
    </source>
</reference>
<comment type="similarity">
    <text evidence="2">Belongs to the ATP-dependent AMP-binding enzyme family.</text>
</comment>
<dbReference type="GO" id="GO:0005524">
    <property type="term" value="F:ATP binding"/>
    <property type="evidence" value="ECO:0007669"/>
    <property type="project" value="UniProtKB-KW"/>
</dbReference>
<keyword evidence="7" id="KW-0560">Oxidoreductase</keyword>
<keyword evidence="16" id="KW-1185">Reference proteome</keyword>
<feature type="domain" description="AMP-binding enzyme C-terminal" evidence="14">
    <location>
        <begin position="501"/>
        <end position="576"/>
    </location>
</feature>
<keyword evidence="9" id="KW-0576">Peroxisome</keyword>
<evidence type="ECO:0000256" key="6">
    <source>
        <dbReference type="ARBA" id="ARBA00022840"/>
    </source>
</evidence>
<dbReference type="EMBL" id="JAIFRP010000060">
    <property type="protein sequence ID" value="KAK2580331.1"/>
    <property type="molecule type" value="Genomic_DNA"/>
</dbReference>
<dbReference type="InterPro" id="IPR025110">
    <property type="entry name" value="AMP-bd_C"/>
</dbReference>
<dbReference type="Gene3D" id="3.30.300.30">
    <property type="match status" value="1"/>
</dbReference>
<dbReference type="GO" id="GO:0005777">
    <property type="term" value="C:peroxisome"/>
    <property type="evidence" value="ECO:0007669"/>
    <property type="project" value="UniProtKB-SubCell"/>
</dbReference>
<reference evidence="15" key="1">
    <citation type="submission" date="2021-08" db="EMBL/GenBank/DDBJ databases">
        <authorList>
            <person name="Misof B."/>
            <person name="Oliver O."/>
            <person name="Podsiadlowski L."/>
            <person name="Donath A."/>
            <person name="Peters R."/>
            <person name="Mayer C."/>
            <person name="Rust J."/>
            <person name="Gunkel S."/>
            <person name="Lesny P."/>
            <person name="Martin S."/>
            <person name="Oeyen J.P."/>
            <person name="Petersen M."/>
            <person name="Panagiotis P."/>
            <person name="Wilbrandt J."/>
            <person name="Tanja T."/>
        </authorList>
    </citation>
    <scope>NUCLEOTIDE SEQUENCE</scope>
    <source>
        <strain evidence="15">GBR_01_08_01A</strain>
        <tissue evidence="15">Thorax + abdomen</tissue>
    </source>
</reference>
<dbReference type="SUPFAM" id="SSF56801">
    <property type="entry name" value="Acetyl-CoA synthetase-like"/>
    <property type="match status" value="1"/>
</dbReference>
<evidence type="ECO:0000256" key="12">
    <source>
        <dbReference type="ARBA" id="ARBA00048497"/>
    </source>
</evidence>
<dbReference type="FunFam" id="3.30.300.30:FF:000007">
    <property type="entry name" value="4-coumarate--CoA ligase 2"/>
    <property type="match status" value="1"/>
</dbReference>
<dbReference type="InterPro" id="IPR000873">
    <property type="entry name" value="AMP-dep_synth/lig_dom"/>
</dbReference>
<dbReference type="GO" id="GO:0004497">
    <property type="term" value="F:monooxygenase activity"/>
    <property type="evidence" value="ECO:0007669"/>
    <property type="project" value="UniProtKB-KW"/>
</dbReference>
<evidence type="ECO:0000259" key="13">
    <source>
        <dbReference type="Pfam" id="PF00501"/>
    </source>
</evidence>
<evidence type="ECO:0000256" key="11">
    <source>
        <dbReference type="ARBA" id="ARBA00023262"/>
    </source>
</evidence>
<dbReference type="FunFam" id="3.40.50.12780:FF:000003">
    <property type="entry name" value="Long-chain-fatty-acid--CoA ligase FadD"/>
    <property type="match status" value="1"/>
</dbReference>
<dbReference type="PANTHER" id="PTHR24096:SF422">
    <property type="entry name" value="BCDNA.GH02901"/>
    <property type="match status" value="1"/>
</dbReference>
<evidence type="ECO:0000256" key="1">
    <source>
        <dbReference type="ARBA" id="ARBA00004275"/>
    </source>
</evidence>
<dbReference type="CDD" id="cd05911">
    <property type="entry name" value="Firefly_Luc_like"/>
    <property type="match status" value="1"/>
</dbReference>
<dbReference type="Gene3D" id="3.40.50.12780">
    <property type="entry name" value="N-terminal domain of ligase-like"/>
    <property type="match status" value="1"/>
</dbReference>
<dbReference type="InterPro" id="IPR020845">
    <property type="entry name" value="AMP-binding_CS"/>
</dbReference>
<gene>
    <name evidence="15" type="ORF">KPH14_001229</name>
</gene>
<accession>A0AAD9RIJ3</accession>
<evidence type="ECO:0000256" key="7">
    <source>
        <dbReference type="ARBA" id="ARBA00023002"/>
    </source>
</evidence>
<evidence type="ECO:0000256" key="2">
    <source>
        <dbReference type="ARBA" id="ARBA00006432"/>
    </source>
</evidence>
<sequence>MSMFRLLLSKQIQIRASYRPFQKLPSVLNANTHRFLATSSSGPSLKLDSNNIVSSSFPDVSGYDNLLVHELVWTDMHKWSNKTALVCSATGRSYTYHQLRKLTGRLATSLRKANLSPRDTVAVVLPNIPEYAIIVLAASEAGLRATLVNPMYTHIEVAKQLKDSETSAVITIPALYPLIKQSIQNNPHVKLPIIVVNDGSSQIPSDAIRFDDLVRDDIEEFSKNEKSIVTAEDDVYLPYSSGTTGLPKGVQLSHRNIVANLTQVGCPQLYPGVYTSETEQDVIPMILPMFHIYGLTILLIGFLRMGAKLVCVPQFSVPEYMKILVNHKPTLLYLVPPIVQMMAINEQITSRHVENVRLIVSGAAPIGEEFISIFRKRVTDSANFIQGYGLTETSPAISLSKNAPSDSVGYIIPNTQIRIVKYEENGVSRNVGANEMGEIYIRGPQVMKGYFKNPQATKDSMDGDWFKTGDLGKVNEQGLLYIQGRFKELIKVKGFQVAPAELEDIIRGLDKVQDVAVIGVSHEKFGEIPKAFIVPKKGVTISADEIKDYVAKHVAEYKHLGYVQCIQQIPKSAAGKILRRELQNI</sequence>
<dbReference type="Pfam" id="PF00501">
    <property type="entry name" value="AMP-binding"/>
    <property type="match status" value="1"/>
</dbReference>
<keyword evidence="8" id="KW-0503">Monooxygenase</keyword>
<dbReference type="GO" id="GO:0046949">
    <property type="term" value="P:fatty-acyl-CoA biosynthetic process"/>
    <property type="evidence" value="ECO:0007669"/>
    <property type="project" value="TreeGrafter"/>
</dbReference>
<dbReference type="GO" id="GO:0004467">
    <property type="term" value="F:long-chain fatty acid-CoA ligase activity"/>
    <property type="evidence" value="ECO:0007669"/>
    <property type="project" value="TreeGrafter"/>
</dbReference>
<keyword evidence="10" id="KW-0455">Luminescence</keyword>
<comment type="subcellular location">
    <subcellularLocation>
        <location evidence="1">Peroxisome</location>
    </subcellularLocation>
</comment>
<evidence type="ECO:0000256" key="3">
    <source>
        <dbReference type="ARBA" id="ARBA00012532"/>
    </source>
</evidence>